<organism evidence="13 14">
    <name type="scientific">Adiantum capillus-veneris</name>
    <name type="common">Maidenhair fern</name>
    <dbReference type="NCBI Taxonomy" id="13818"/>
    <lineage>
        <taxon>Eukaryota</taxon>
        <taxon>Viridiplantae</taxon>
        <taxon>Streptophyta</taxon>
        <taxon>Embryophyta</taxon>
        <taxon>Tracheophyta</taxon>
        <taxon>Polypodiopsida</taxon>
        <taxon>Polypodiidae</taxon>
        <taxon>Polypodiales</taxon>
        <taxon>Pteridineae</taxon>
        <taxon>Pteridaceae</taxon>
        <taxon>Vittarioideae</taxon>
        <taxon>Adiantum</taxon>
    </lineage>
</organism>
<evidence type="ECO:0000256" key="6">
    <source>
        <dbReference type="ARBA" id="ARBA00022525"/>
    </source>
</evidence>
<evidence type="ECO:0000256" key="12">
    <source>
        <dbReference type="ARBA" id="ARBA00023157"/>
    </source>
</evidence>
<gene>
    <name evidence="13" type="ORF">GOP47_0003083</name>
</gene>
<proteinExistence type="inferred from homology"/>
<keyword evidence="8" id="KW-0732">Signal</keyword>
<name>A0A9D4VBA8_ADICA</name>
<evidence type="ECO:0000256" key="2">
    <source>
        <dbReference type="ARBA" id="ARBA00001913"/>
    </source>
</evidence>
<dbReference type="SUPFAM" id="SSF48619">
    <property type="entry name" value="Phospholipase A2, PLA2"/>
    <property type="match status" value="1"/>
</dbReference>
<evidence type="ECO:0000256" key="7">
    <source>
        <dbReference type="ARBA" id="ARBA00022723"/>
    </source>
</evidence>
<comment type="subcellular location">
    <subcellularLocation>
        <location evidence="3">Secreted</location>
    </subcellularLocation>
</comment>
<dbReference type="GO" id="GO:0006644">
    <property type="term" value="P:phospholipid metabolic process"/>
    <property type="evidence" value="ECO:0007669"/>
    <property type="project" value="InterPro"/>
</dbReference>
<evidence type="ECO:0000256" key="1">
    <source>
        <dbReference type="ARBA" id="ARBA00001604"/>
    </source>
</evidence>
<sequence length="113" mass="12467">MPACSRTCAEVQCNSLGIRYGKFCGVGWTGCAGEKPCDDLDNCCKQHDLCVEKKGMMHISCHEKFKKCMRKVEKSGKRGFSKKCPYEVAIPLMVQGMDMAIMFSELGGLPSAM</sequence>
<dbReference type="AlphaFoldDB" id="A0A9D4VBA8"/>
<comment type="cofactor">
    <cofactor evidence="2">
        <name>Ca(2+)</name>
        <dbReference type="ChEBI" id="CHEBI:29108"/>
    </cofactor>
</comment>
<dbReference type="EC" id="3.1.1.4" evidence="5"/>
<keyword evidence="12" id="KW-1015">Disulfide bond</keyword>
<keyword evidence="11" id="KW-0443">Lipid metabolism</keyword>
<evidence type="ECO:0000256" key="9">
    <source>
        <dbReference type="ARBA" id="ARBA00022801"/>
    </source>
</evidence>
<keyword evidence="9" id="KW-0378">Hydrolase</keyword>
<evidence type="ECO:0000313" key="14">
    <source>
        <dbReference type="Proteomes" id="UP000886520"/>
    </source>
</evidence>
<comment type="catalytic activity">
    <reaction evidence="1">
        <text>a 1,2-diacyl-sn-glycero-3-phosphocholine + H2O = a 1-acyl-sn-glycero-3-phosphocholine + a fatty acid + H(+)</text>
        <dbReference type="Rhea" id="RHEA:15801"/>
        <dbReference type="ChEBI" id="CHEBI:15377"/>
        <dbReference type="ChEBI" id="CHEBI:15378"/>
        <dbReference type="ChEBI" id="CHEBI:28868"/>
        <dbReference type="ChEBI" id="CHEBI:57643"/>
        <dbReference type="ChEBI" id="CHEBI:58168"/>
        <dbReference type="EC" id="3.1.1.4"/>
    </reaction>
</comment>
<protein>
    <recommendedName>
        <fullName evidence="5">phospholipase A2</fullName>
        <ecNumber evidence="5">3.1.1.4</ecNumber>
    </recommendedName>
</protein>
<comment type="similarity">
    <text evidence="4">Belongs to the phospholipase A2 family.</text>
</comment>
<evidence type="ECO:0000256" key="3">
    <source>
        <dbReference type="ARBA" id="ARBA00004613"/>
    </source>
</evidence>
<dbReference type="Gene3D" id="1.20.90.10">
    <property type="entry name" value="Phospholipase A2 domain"/>
    <property type="match status" value="1"/>
</dbReference>
<keyword evidence="6" id="KW-0964">Secreted</keyword>
<dbReference type="GO" id="GO:0050482">
    <property type="term" value="P:arachidonate secretion"/>
    <property type="evidence" value="ECO:0007669"/>
    <property type="project" value="InterPro"/>
</dbReference>
<dbReference type="GO" id="GO:0004623">
    <property type="term" value="F:phospholipase A2 activity"/>
    <property type="evidence" value="ECO:0007669"/>
    <property type="project" value="UniProtKB-EC"/>
</dbReference>
<accession>A0A9D4VBA8</accession>
<dbReference type="GO" id="GO:0005576">
    <property type="term" value="C:extracellular region"/>
    <property type="evidence" value="ECO:0007669"/>
    <property type="project" value="UniProtKB-SubCell"/>
</dbReference>
<dbReference type="GO" id="GO:0046872">
    <property type="term" value="F:metal ion binding"/>
    <property type="evidence" value="ECO:0007669"/>
    <property type="project" value="UniProtKB-KW"/>
</dbReference>
<evidence type="ECO:0000256" key="11">
    <source>
        <dbReference type="ARBA" id="ARBA00023098"/>
    </source>
</evidence>
<evidence type="ECO:0000256" key="4">
    <source>
        <dbReference type="ARBA" id="ARBA00007056"/>
    </source>
</evidence>
<dbReference type="InterPro" id="IPR033113">
    <property type="entry name" value="PLA2_histidine"/>
</dbReference>
<dbReference type="OrthoDB" id="566013at2759"/>
<dbReference type="PROSITE" id="PS00118">
    <property type="entry name" value="PA2_HIS"/>
    <property type="match status" value="1"/>
</dbReference>
<dbReference type="EMBL" id="JABFUD020000002">
    <property type="protein sequence ID" value="KAI5083340.1"/>
    <property type="molecule type" value="Genomic_DNA"/>
</dbReference>
<keyword evidence="10" id="KW-0106">Calcium</keyword>
<evidence type="ECO:0000256" key="5">
    <source>
        <dbReference type="ARBA" id="ARBA00013278"/>
    </source>
</evidence>
<evidence type="ECO:0000313" key="13">
    <source>
        <dbReference type="EMBL" id="KAI5083340.1"/>
    </source>
</evidence>
<evidence type="ECO:0000256" key="10">
    <source>
        <dbReference type="ARBA" id="ARBA00022837"/>
    </source>
</evidence>
<dbReference type="InterPro" id="IPR036444">
    <property type="entry name" value="PLipase_A2_dom_sf"/>
</dbReference>
<reference evidence="13" key="1">
    <citation type="submission" date="2021-01" db="EMBL/GenBank/DDBJ databases">
        <title>Adiantum capillus-veneris genome.</title>
        <authorList>
            <person name="Fang Y."/>
            <person name="Liao Q."/>
        </authorList>
    </citation>
    <scope>NUCLEOTIDE SEQUENCE</scope>
    <source>
        <strain evidence="13">H3</strain>
        <tissue evidence="13">Leaf</tissue>
    </source>
</reference>
<evidence type="ECO:0000256" key="8">
    <source>
        <dbReference type="ARBA" id="ARBA00022729"/>
    </source>
</evidence>
<keyword evidence="14" id="KW-1185">Reference proteome</keyword>
<dbReference type="FunFam" id="1.20.90.10:FF:000005">
    <property type="entry name" value="Secretory phospholipase A2"/>
    <property type="match status" value="1"/>
</dbReference>
<keyword evidence="7" id="KW-0479">Metal-binding</keyword>
<comment type="caution">
    <text evidence="13">The sequence shown here is derived from an EMBL/GenBank/DDBJ whole genome shotgun (WGS) entry which is preliminary data.</text>
</comment>
<dbReference type="Proteomes" id="UP000886520">
    <property type="component" value="Chromosome 3"/>
</dbReference>